<evidence type="ECO:0000313" key="3">
    <source>
        <dbReference type="Proteomes" id="UP000324233"/>
    </source>
</evidence>
<protein>
    <submittedName>
        <fullName evidence="2">Uncharacterized protein</fullName>
    </submittedName>
</protein>
<reference evidence="2 3" key="1">
    <citation type="submission" date="2019-08" db="EMBL/GenBank/DDBJ databases">
        <title>Deep-cultivation of Planctomycetes and their phenomic and genomic characterization uncovers novel biology.</title>
        <authorList>
            <person name="Wiegand S."/>
            <person name="Jogler M."/>
            <person name="Boedeker C."/>
            <person name="Pinto D."/>
            <person name="Vollmers J."/>
            <person name="Rivas-Marin E."/>
            <person name="Kohn T."/>
            <person name="Peeters S.H."/>
            <person name="Heuer A."/>
            <person name="Rast P."/>
            <person name="Oberbeckmann S."/>
            <person name="Bunk B."/>
            <person name="Jeske O."/>
            <person name="Meyerdierks A."/>
            <person name="Storesund J.E."/>
            <person name="Kallscheuer N."/>
            <person name="Luecker S."/>
            <person name="Lage O.M."/>
            <person name="Pohl T."/>
            <person name="Merkel B.J."/>
            <person name="Hornburger P."/>
            <person name="Mueller R.-W."/>
            <person name="Bruemmer F."/>
            <person name="Labrenz M."/>
            <person name="Spormann A.M."/>
            <person name="Op den Camp H."/>
            <person name="Overmann J."/>
            <person name="Amann R."/>
            <person name="Jetten M.S.M."/>
            <person name="Mascher T."/>
            <person name="Medema M.H."/>
            <person name="Devos D.P."/>
            <person name="Kaster A.-K."/>
            <person name="Ovreas L."/>
            <person name="Rohde M."/>
            <person name="Galperin M.Y."/>
            <person name="Jogler C."/>
        </authorList>
    </citation>
    <scope>NUCLEOTIDE SEQUENCE [LARGE SCALE GENOMIC DNA]</scope>
    <source>
        <strain evidence="2 3">OJF2</strain>
    </source>
</reference>
<gene>
    <name evidence="2" type="ORF">OJF2_34560</name>
</gene>
<accession>A0A5B9W4C2</accession>
<keyword evidence="1" id="KW-0472">Membrane</keyword>
<evidence type="ECO:0000313" key="2">
    <source>
        <dbReference type="EMBL" id="QEH34911.1"/>
    </source>
</evidence>
<dbReference type="RefSeq" id="WP_148594774.1">
    <property type="nucleotide sequence ID" value="NZ_CP042997.1"/>
</dbReference>
<sequence length="115" mass="12718">MTHRDKVERFIAEMTQRGVNPYTAAPPAWRTAWGLGIEVPPPHFMAFVLLALTSGLFFGTLWGLAMRLVDWGALGWLSTMTVAAVAGALFGVCLAAYYRRSAARLELPSWERYAA</sequence>
<feature type="transmembrane region" description="Helical" evidence="1">
    <location>
        <begin position="76"/>
        <end position="98"/>
    </location>
</feature>
<keyword evidence="1" id="KW-1133">Transmembrane helix</keyword>
<dbReference type="Proteomes" id="UP000324233">
    <property type="component" value="Chromosome"/>
</dbReference>
<dbReference type="AlphaFoldDB" id="A0A5B9W4C2"/>
<dbReference type="EMBL" id="CP042997">
    <property type="protein sequence ID" value="QEH34911.1"/>
    <property type="molecule type" value="Genomic_DNA"/>
</dbReference>
<dbReference type="InterPro" id="IPR045644">
    <property type="entry name" value="DUF6404"/>
</dbReference>
<evidence type="ECO:0000256" key="1">
    <source>
        <dbReference type="SAM" id="Phobius"/>
    </source>
</evidence>
<proteinExistence type="predicted"/>
<dbReference type="OrthoDB" id="7870117at2"/>
<feature type="transmembrane region" description="Helical" evidence="1">
    <location>
        <begin position="44"/>
        <end position="64"/>
    </location>
</feature>
<name>A0A5B9W4C2_9BACT</name>
<keyword evidence="1" id="KW-0812">Transmembrane</keyword>
<organism evidence="2 3">
    <name type="scientific">Aquisphaera giovannonii</name>
    <dbReference type="NCBI Taxonomy" id="406548"/>
    <lineage>
        <taxon>Bacteria</taxon>
        <taxon>Pseudomonadati</taxon>
        <taxon>Planctomycetota</taxon>
        <taxon>Planctomycetia</taxon>
        <taxon>Isosphaerales</taxon>
        <taxon>Isosphaeraceae</taxon>
        <taxon>Aquisphaera</taxon>
    </lineage>
</organism>
<keyword evidence="3" id="KW-1185">Reference proteome</keyword>
<dbReference type="KEGG" id="agv:OJF2_34560"/>
<dbReference type="Pfam" id="PF19942">
    <property type="entry name" value="DUF6404"/>
    <property type="match status" value="1"/>
</dbReference>